<organism evidence="2 3">
    <name type="scientific">Photobacterium toruni</name>
    <dbReference type="NCBI Taxonomy" id="1935446"/>
    <lineage>
        <taxon>Bacteria</taxon>
        <taxon>Pseudomonadati</taxon>
        <taxon>Pseudomonadota</taxon>
        <taxon>Gammaproteobacteria</taxon>
        <taxon>Vibrionales</taxon>
        <taxon>Vibrionaceae</taxon>
        <taxon>Photobacterium</taxon>
    </lineage>
</organism>
<proteinExistence type="predicted"/>
<dbReference type="AlphaFoldDB" id="A0A1T4ULU0"/>
<dbReference type="OrthoDB" id="359414at2"/>
<dbReference type="SUPFAM" id="SSF55729">
    <property type="entry name" value="Acyl-CoA N-acyltransferases (Nat)"/>
    <property type="match status" value="1"/>
</dbReference>
<name>A0A1T4ULU0_9GAMM</name>
<evidence type="ECO:0000259" key="1">
    <source>
        <dbReference type="PROSITE" id="PS51186"/>
    </source>
</evidence>
<dbReference type="Gene3D" id="3.40.630.30">
    <property type="match status" value="1"/>
</dbReference>
<dbReference type="InterPro" id="IPR000182">
    <property type="entry name" value="GNAT_dom"/>
</dbReference>
<evidence type="ECO:0000313" key="3">
    <source>
        <dbReference type="Proteomes" id="UP000191116"/>
    </source>
</evidence>
<dbReference type="Proteomes" id="UP000191116">
    <property type="component" value="Unassembled WGS sequence"/>
</dbReference>
<dbReference type="PROSITE" id="PS51186">
    <property type="entry name" value="GNAT"/>
    <property type="match status" value="1"/>
</dbReference>
<protein>
    <recommendedName>
        <fullName evidence="1">N-acetyltransferase domain-containing protein</fullName>
    </recommendedName>
</protein>
<gene>
    <name evidence="2" type="ORF">CZ814_03413</name>
</gene>
<reference evidence="2 3" key="1">
    <citation type="submission" date="2017-02" db="EMBL/GenBank/DDBJ databases">
        <authorList>
            <person name="Peterson S.W."/>
        </authorList>
    </citation>
    <scope>NUCLEOTIDE SEQUENCE [LARGE SCALE GENOMIC DNA]</scope>
    <source>
        <strain evidence="2 3">CECT 9189</strain>
    </source>
</reference>
<sequence>MKISPITSSHWPQIERLQHAAYSDDLPESMSVLKSKVTASPQTCFVCLNEQQQVVGYLISHPYHKGSTPKLHQITSKIDSIHLHLHDLAIAPVAQGKGLPKLLLNHLFTFLDTTIYQSVSLISVQNSATFWQKYGFITDNSLGASTTYGDKAVCMSRLI</sequence>
<evidence type="ECO:0000313" key="2">
    <source>
        <dbReference type="EMBL" id="SKA53431.1"/>
    </source>
</evidence>
<dbReference type="EMBL" id="FUWP01000026">
    <property type="protein sequence ID" value="SKA53431.1"/>
    <property type="molecule type" value="Genomic_DNA"/>
</dbReference>
<dbReference type="RefSeq" id="WP_159447884.1">
    <property type="nucleotide sequence ID" value="NZ_AP024855.1"/>
</dbReference>
<feature type="domain" description="N-acetyltransferase" evidence="1">
    <location>
        <begin position="1"/>
        <end position="159"/>
    </location>
</feature>
<dbReference type="CDD" id="cd04301">
    <property type="entry name" value="NAT_SF"/>
    <property type="match status" value="1"/>
</dbReference>
<dbReference type="GO" id="GO:0016747">
    <property type="term" value="F:acyltransferase activity, transferring groups other than amino-acyl groups"/>
    <property type="evidence" value="ECO:0007669"/>
    <property type="project" value="InterPro"/>
</dbReference>
<dbReference type="Pfam" id="PF00583">
    <property type="entry name" value="Acetyltransf_1"/>
    <property type="match status" value="1"/>
</dbReference>
<dbReference type="InterPro" id="IPR016181">
    <property type="entry name" value="Acyl_CoA_acyltransferase"/>
</dbReference>
<accession>A0A1T4ULU0</accession>